<dbReference type="OrthoDB" id="205993at2759"/>
<feature type="region of interest" description="Disordered" evidence="1">
    <location>
        <begin position="697"/>
        <end position="765"/>
    </location>
</feature>
<evidence type="ECO:0000256" key="1">
    <source>
        <dbReference type="SAM" id="MobiDB-lite"/>
    </source>
</evidence>
<feature type="region of interest" description="Disordered" evidence="1">
    <location>
        <begin position="90"/>
        <end position="141"/>
    </location>
</feature>
<dbReference type="EMBL" id="CM001231">
    <property type="protein sequence ID" value="EHA56578.1"/>
    <property type="molecule type" value="Genomic_DNA"/>
</dbReference>
<feature type="compositionally biased region" description="Basic and acidic residues" evidence="1">
    <location>
        <begin position="746"/>
        <end position="755"/>
    </location>
</feature>
<proteinExistence type="predicted"/>
<dbReference type="eggNOG" id="KOG2422">
    <property type="taxonomic scope" value="Eukaryota"/>
</dbReference>
<feature type="compositionally biased region" description="Acidic residues" evidence="1">
    <location>
        <begin position="90"/>
        <end position="105"/>
    </location>
</feature>
<dbReference type="PANTHER" id="PTHR22684">
    <property type="entry name" value="NULP1-RELATED"/>
    <property type="match status" value="1"/>
</dbReference>
<dbReference type="InterPro" id="IPR006994">
    <property type="entry name" value="TCF25/Rqc1"/>
</dbReference>
<gene>
    <name evidence="2" type="ORF">MGG_02406</name>
</gene>
<dbReference type="VEuPathDB" id="FungiDB:MGG_02406"/>
<protein>
    <submittedName>
        <fullName evidence="2">Nulp1-pending protein</fullName>
    </submittedName>
</protein>
<dbReference type="PANTHER" id="PTHR22684:SF0">
    <property type="entry name" value="RIBOSOME QUALITY CONTROL COMPLEX SUBUNIT TCF25"/>
    <property type="match status" value="1"/>
</dbReference>
<name>G4MRF1_PYRO7</name>
<dbReference type="InParanoid" id="G4MRF1"/>
<dbReference type="GO" id="GO:1990112">
    <property type="term" value="C:RQC complex"/>
    <property type="evidence" value="ECO:0007669"/>
    <property type="project" value="TreeGrafter"/>
</dbReference>
<feature type="compositionally biased region" description="Acidic residues" evidence="1">
    <location>
        <begin position="711"/>
        <end position="721"/>
    </location>
</feature>
<feature type="compositionally biased region" description="Basic residues" evidence="1">
    <location>
        <begin position="120"/>
        <end position="132"/>
    </location>
</feature>
<accession>G4MRF1</accession>
<dbReference type="RefSeq" id="XP_003709190.1">
    <property type="nucleotide sequence ID" value="XM_003709142.1"/>
</dbReference>
<feature type="region of interest" description="Disordered" evidence="1">
    <location>
        <begin position="51"/>
        <end position="76"/>
    </location>
</feature>
<reference evidence="2 3" key="1">
    <citation type="journal article" date="2005" name="Nature">
        <title>The genome sequence of the rice blast fungus Magnaporthe grisea.</title>
        <authorList>
            <person name="Dean R.A."/>
            <person name="Talbot N.J."/>
            <person name="Ebbole D.J."/>
            <person name="Farman M.L."/>
            <person name="Mitchell T.K."/>
            <person name="Orbach M.J."/>
            <person name="Thon M."/>
            <person name="Kulkarni R."/>
            <person name="Xu J.R."/>
            <person name="Pan H."/>
            <person name="Read N.D."/>
            <person name="Lee Y.H."/>
            <person name="Carbone I."/>
            <person name="Brown D."/>
            <person name="Oh Y.Y."/>
            <person name="Donofrio N."/>
            <person name="Jeong J.S."/>
            <person name="Soanes D.M."/>
            <person name="Djonovic S."/>
            <person name="Kolomiets E."/>
            <person name="Rehmeyer C."/>
            <person name="Li W."/>
            <person name="Harding M."/>
            <person name="Kim S."/>
            <person name="Lebrun M.H."/>
            <person name="Bohnert H."/>
            <person name="Coughlan S."/>
            <person name="Butler J."/>
            <person name="Calvo S."/>
            <person name="Ma L.J."/>
            <person name="Nicol R."/>
            <person name="Purcell S."/>
            <person name="Nusbaum C."/>
            <person name="Galagan J.E."/>
            <person name="Birren B.W."/>
        </authorList>
    </citation>
    <scope>NUCLEOTIDE SEQUENCE [LARGE SCALE GENOMIC DNA]</scope>
    <source>
        <strain evidence="3">70-15 / ATCC MYA-4617 / FGSC 8958</strain>
    </source>
</reference>
<dbReference type="Proteomes" id="UP000009058">
    <property type="component" value="Chromosome 1"/>
</dbReference>
<organism evidence="2 3">
    <name type="scientific">Pyricularia oryzae (strain 70-15 / ATCC MYA-4617 / FGSC 8958)</name>
    <name type="common">Rice blast fungus</name>
    <name type="synonym">Magnaporthe oryzae</name>
    <dbReference type="NCBI Taxonomy" id="242507"/>
    <lineage>
        <taxon>Eukaryota</taxon>
        <taxon>Fungi</taxon>
        <taxon>Dikarya</taxon>
        <taxon>Ascomycota</taxon>
        <taxon>Pezizomycotina</taxon>
        <taxon>Sordariomycetes</taxon>
        <taxon>Sordariomycetidae</taxon>
        <taxon>Magnaporthales</taxon>
        <taxon>Pyriculariaceae</taxon>
        <taxon>Pyricularia</taxon>
    </lineage>
</organism>
<dbReference type="AlphaFoldDB" id="G4MRF1"/>
<dbReference type="HOGENOM" id="CLU_008321_1_0_1"/>
<evidence type="ECO:0000313" key="2">
    <source>
        <dbReference type="EMBL" id="EHA56578.1"/>
    </source>
</evidence>
<feature type="compositionally biased region" description="Basic and acidic residues" evidence="1">
    <location>
        <begin position="54"/>
        <end position="63"/>
    </location>
</feature>
<dbReference type="GO" id="GO:0072344">
    <property type="term" value="P:rescue of stalled ribosome"/>
    <property type="evidence" value="ECO:0007669"/>
    <property type="project" value="TreeGrafter"/>
</dbReference>
<dbReference type="STRING" id="242507.G4MRF1"/>
<dbReference type="Pfam" id="PF04910">
    <property type="entry name" value="Tcf25"/>
    <property type="match status" value="1"/>
</dbReference>
<reference key="2">
    <citation type="submission" date="2011-05" db="EMBL/GenBank/DDBJ databases">
        <title>The Genome Sequence of Magnaporthe oryzae 70-15.</title>
        <authorList>
            <consortium name="The Broad Institute Genome Sequencing Platform"/>
            <person name="Ma L.-J."/>
            <person name="Dead R."/>
            <person name="Young S.K."/>
            <person name="Zeng Q."/>
            <person name="Gargeya S."/>
            <person name="Fitzgerald M."/>
            <person name="Haas B."/>
            <person name="Abouelleil A."/>
            <person name="Alvarado L."/>
            <person name="Arachchi H.M."/>
            <person name="Berlin A."/>
            <person name="Brown A."/>
            <person name="Chapman S.B."/>
            <person name="Chen Z."/>
            <person name="Dunbar C."/>
            <person name="Freedman E."/>
            <person name="Gearin G."/>
            <person name="Gellesch M."/>
            <person name="Goldberg J."/>
            <person name="Griggs A."/>
            <person name="Gujja S."/>
            <person name="Heiman D."/>
            <person name="Howarth C."/>
            <person name="Larson L."/>
            <person name="Lui A."/>
            <person name="MacDonald P.J.P."/>
            <person name="Mehta T."/>
            <person name="Montmayeur A."/>
            <person name="Murphy C."/>
            <person name="Neiman D."/>
            <person name="Pearson M."/>
            <person name="Priest M."/>
            <person name="Roberts A."/>
            <person name="Saif S."/>
            <person name="Shea T."/>
            <person name="Shenoy N."/>
            <person name="Sisk P."/>
            <person name="Stolte C."/>
            <person name="Sykes S."/>
            <person name="Yandava C."/>
            <person name="Wortman J."/>
            <person name="Nusbaum C."/>
            <person name="Birren B."/>
        </authorList>
    </citation>
    <scope>NUCLEOTIDE SEQUENCE</scope>
    <source>
        <strain>70-15</strain>
    </source>
</reference>
<evidence type="ECO:0000313" key="3">
    <source>
        <dbReference type="Proteomes" id="UP000009058"/>
    </source>
</evidence>
<feature type="region of interest" description="Disordered" evidence="1">
    <location>
        <begin position="641"/>
        <end position="664"/>
    </location>
</feature>
<dbReference type="KEGG" id="mgr:MGG_02406"/>
<feature type="compositionally biased region" description="Acidic residues" evidence="1">
    <location>
        <begin position="730"/>
        <end position="740"/>
    </location>
</feature>
<dbReference type="GO" id="GO:1990116">
    <property type="term" value="P:ribosome-associated ubiquitin-dependent protein catabolic process"/>
    <property type="evidence" value="ECO:0007669"/>
    <property type="project" value="TreeGrafter"/>
</dbReference>
<dbReference type="OMA" id="IWGKMPP"/>
<keyword evidence="3" id="KW-1185">Reference proteome</keyword>
<dbReference type="GeneID" id="2681503"/>
<feature type="region of interest" description="Disordered" evidence="1">
    <location>
        <begin position="598"/>
        <end position="625"/>
    </location>
</feature>
<sequence length="765" mass="86526">MIVANITESSYGDPPSIRFSKPNTWRTDRRQIFLSNFDQCRIKMSSRQLRKLRQQQELDRQETPQDDVSDDEPIAKPRANLFAGFASLGDEDEAEDEDPEDEPESLAEVSGPPLAAADKKKSKKKKKKKKNTRKEETETAVPELEVDEIDRALEELKLSKSAAGSDRQTSETTHNYERELANLLSINMTHLKVINEMRSLFGRDIIQSANTDSDPQANQPRRNMRQVQQAATLEQFLKGRPGESISDVLLRGNPFVQGKEHWPKASAGGLTMEKVDDLDDGTTEYKFTHDATYAAMERLFFALVQRHDPMMLVQFLYRHPYHVSSLIQVSKVAKQDQNSALAGDLCERALFTFGRVTLSSFRNKLKEGRARLSFRRPENRQFWLAAYNYLKSLVMKGTYRTALEWAKLFLALAPEDPYGILNLIPLLAIRSRESKWFSDLVNHGLFSSIMALNVPNREYIRQTVALAKLQLKDVDGAREVIEQGIGRLPWLYCSLFSALNIDVPKSLWAIQPLNPTDQLYTALFIHQFKDLYNNTDATSLLKDVASSVPRPTAFETLPESDEVRQPIARFVYLDNTPSIMALVPHTLLHVTPNFDFDPIPPPAEENDFSNEEQHLPWRNQGPETEGRMRDFIDALQELGNPGAELAPWDANGDDSADEGGHEEELRDQVEAINALLRQGADGAQNVPATFLERLTELFRGGPRPPPTYENPDADYENEAFPEESMPGQWPDDDSGDDDEMPALHPVVEDPERRGANGEGQANPRP</sequence>